<dbReference type="InterPro" id="IPR035966">
    <property type="entry name" value="PKF_sf"/>
</dbReference>
<dbReference type="InterPro" id="IPR009161">
    <property type="entry name" value="6-Pfructokinase_euk"/>
</dbReference>
<evidence type="ECO:0000313" key="19">
    <source>
        <dbReference type="Proteomes" id="UP001158576"/>
    </source>
</evidence>
<evidence type="ECO:0000256" key="10">
    <source>
        <dbReference type="ARBA" id="ARBA00022777"/>
    </source>
</evidence>
<reference evidence="18 19" key="1">
    <citation type="submission" date="2021-04" db="EMBL/GenBank/DDBJ databases">
        <authorList>
            <person name="Bliznina A."/>
        </authorList>
    </citation>
    <scope>NUCLEOTIDE SEQUENCE [LARGE SCALE GENOMIC DNA]</scope>
</reference>
<dbReference type="InterPro" id="IPR000023">
    <property type="entry name" value="Phosphofructokinase_dom"/>
</dbReference>
<evidence type="ECO:0000256" key="14">
    <source>
        <dbReference type="ARBA" id="ARBA00048070"/>
    </source>
</evidence>
<feature type="region of interest" description="Disordered" evidence="15">
    <location>
        <begin position="1095"/>
        <end position="1124"/>
    </location>
</feature>
<evidence type="ECO:0000259" key="17">
    <source>
        <dbReference type="PROSITE" id="PS50835"/>
    </source>
</evidence>
<evidence type="ECO:0000256" key="12">
    <source>
        <dbReference type="ARBA" id="ARBA00022842"/>
    </source>
</evidence>
<keyword evidence="16" id="KW-0812">Transmembrane</keyword>
<evidence type="ECO:0000256" key="6">
    <source>
        <dbReference type="ARBA" id="ARBA00022533"/>
    </source>
</evidence>
<evidence type="ECO:0000256" key="5">
    <source>
        <dbReference type="ARBA" id="ARBA00022490"/>
    </source>
</evidence>
<sequence>MGEINLHIVELKKIDIVLDYDLDSSKEWKLLEGDKCSMCGDLVGEIQQMAICFEPGGKEPCKKVHSQLKIAACTMQCPLHLSDAFEVPATDGIPDLMTKHDIFWQTQVVTAGDSLRLLCQSRTKKSLMNAPLGWEFSPNDGTKAISLTRMNGFSKDPYLGFILPDNSLFIERLNYTHSGIYKCKLKWETVSMYLVEVNGQMLRSSLDFLENVAFWSGAFFSFFMFFLMAIPVLSRKKMGSLEKVYAFALKKANQKAFDKEMMETARREGMVLFRAEEEEDPYLKEYNKEYDDIPQENTSEETTHCFSKAEALRESRKGRCFCSSDSISSTRNIGRDITIGVLTSGGDAQGMNAAVRAVVRMGIHCGSDVYVIQEGYQGLIEGGDKIHRTKWFDVSGIIELGGTVIGSARCMGFKEREGRRTACLNLIKRSITHLCVIGGDGSLTGANKLREEWTSLVEELHSLNKITVEQKATYKKLHIVGIVGSIDNDFCGTDMTIGADSALHRIVDCVDSIATTAHSHQRTFVLEVMGRNCGYLALCAALSCCADWVLIPESPPEEGWENQMCERLNRAREYGSRLNIIIVAEGAIDRNGNAISADYVKKICTERLNQDTRVTVLGHIQRGGRPSAFDRILGTRMGCEAVLALLDSTDETEAAVIALKGNQMVRIPMMEAVAETQEVGKAIAAKNFARAIELRGRTFNRNLKMWRELGTRDPSIPLDSVGKKRIGIVNIGAPAGGMNAAIRAVVRTCINQNQTPVVIKDGIGGLLTPNNVHEYKWWDVRNFTAHGGTSVGTSRKVPSNFGTAKIIEAIKGYKLDGLLIIGGYEACTAARELMEGKLSIPVVVIPATISNNVPGTEFSIGPDTSLNAIIDALDKVKTSAAGTRRRVFIVETMGGFCGYLATIAGIAAGADSVYINEIPQDISEISQNVRSLIEKMKGPIKRGIVIRNENSSKHYNTEFLHNLYAAEGKGVFDVRTITLGHIQQGGAPSPFDRSYGTKCGHNGAKKIIEILEKGGKPEGKAYLVGMNRRHMDFTELSDLKSISDSPKRRQKSEEQWWINLVSMQRIMAHYHNLDYHTEVIDAPRRSEMGKPPMTMPIRPPSALDTAGSFNFDPRLLGDSDEDSD</sequence>
<keyword evidence="16" id="KW-1133">Transmembrane helix</keyword>
<dbReference type="Gene3D" id="3.40.50.460">
    <property type="entry name" value="Phosphofructokinase domain"/>
    <property type="match status" value="2"/>
</dbReference>
<name>A0ABN7RTX1_OIKDI</name>
<keyword evidence="12" id="KW-0460">Magnesium</keyword>
<comment type="cofactor">
    <cofactor evidence="1">
        <name>Mg(2+)</name>
        <dbReference type="ChEBI" id="CHEBI:18420"/>
    </cofactor>
</comment>
<comment type="subcellular location">
    <subcellularLocation>
        <location evidence="2">Cytoplasm</location>
    </subcellularLocation>
</comment>
<evidence type="ECO:0000256" key="16">
    <source>
        <dbReference type="SAM" id="Phobius"/>
    </source>
</evidence>
<comment type="pathway">
    <text evidence="3">Carbohydrate degradation; glycolysis; D-glyceraldehyde 3-phosphate and glycerone phosphate from D-glucose: step 3/4.</text>
</comment>
<keyword evidence="7" id="KW-0808">Transferase</keyword>
<keyword evidence="11" id="KW-0067">ATP-binding</keyword>
<dbReference type="PROSITE" id="PS50835">
    <property type="entry name" value="IG_LIKE"/>
    <property type="match status" value="1"/>
</dbReference>
<dbReference type="Gene3D" id="3.40.50.450">
    <property type="match status" value="2"/>
</dbReference>
<dbReference type="PANTHER" id="PTHR13697:SF4">
    <property type="entry name" value="ATP-DEPENDENT 6-PHOSPHOFRUCTOKINASE"/>
    <property type="match status" value="1"/>
</dbReference>
<evidence type="ECO:0000256" key="9">
    <source>
        <dbReference type="ARBA" id="ARBA00022741"/>
    </source>
</evidence>
<comment type="catalytic activity">
    <reaction evidence="14">
        <text>beta-D-fructose 6-phosphate + ATP = beta-D-fructose 1,6-bisphosphate + ADP + H(+)</text>
        <dbReference type="Rhea" id="RHEA:16109"/>
        <dbReference type="ChEBI" id="CHEBI:15378"/>
        <dbReference type="ChEBI" id="CHEBI:30616"/>
        <dbReference type="ChEBI" id="CHEBI:32966"/>
        <dbReference type="ChEBI" id="CHEBI:57634"/>
        <dbReference type="ChEBI" id="CHEBI:456216"/>
        <dbReference type="EC" id="2.7.1.11"/>
    </reaction>
</comment>
<dbReference type="PROSITE" id="PS00433">
    <property type="entry name" value="PHOSPHOFRUCTOKINASE"/>
    <property type="match status" value="2"/>
</dbReference>
<feature type="transmembrane region" description="Helical" evidence="16">
    <location>
        <begin position="212"/>
        <end position="233"/>
    </location>
</feature>
<dbReference type="Proteomes" id="UP001158576">
    <property type="component" value="Chromosome PAR"/>
</dbReference>
<gene>
    <name evidence="18" type="ORF">OKIOD_LOCUS2645</name>
</gene>
<keyword evidence="5" id="KW-0963">Cytoplasm</keyword>
<evidence type="ECO:0000256" key="8">
    <source>
        <dbReference type="ARBA" id="ARBA00022723"/>
    </source>
</evidence>
<feature type="domain" description="Ig-like" evidence="17">
    <location>
        <begin position="94"/>
        <end position="185"/>
    </location>
</feature>
<evidence type="ECO:0000313" key="18">
    <source>
        <dbReference type="EMBL" id="CAG5086018.1"/>
    </source>
</evidence>
<dbReference type="EMBL" id="OU015568">
    <property type="protein sequence ID" value="CAG5086018.1"/>
    <property type="molecule type" value="Genomic_DNA"/>
</dbReference>
<dbReference type="PANTHER" id="PTHR13697">
    <property type="entry name" value="PHOSPHOFRUCTOKINASE"/>
    <property type="match status" value="1"/>
</dbReference>
<keyword evidence="16" id="KW-0472">Membrane</keyword>
<evidence type="ECO:0000256" key="13">
    <source>
        <dbReference type="ARBA" id="ARBA00023152"/>
    </source>
</evidence>
<evidence type="ECO:0000256" key="11">
    <source>
        <dbReference type="ARBA" id="ARBA00022840"/>
    </source>
</evidence>
<keyword evidence="8" id="KW-0479">Metal-binding</keyword>
<dbReference type="SUPFAM" id="SSF53784">
    <property type="entry name" value="Phosphofructokinase"/>
    <property type="match status" value="2"/>
</dbReference>
<dbReference type="Pfam" id="PF00365">
    <property type="entry name" value="PFK"/>
    <property type="match status" value="2"/>
</dbReference>
<organism evidence="18 19">
    <name type="scientific">Oikopleura dioica</name>
    <name type="common">Tunicate</name>
    <dbReference type="NCBI Taxonomy" id="34765"/>
    <lineage>
        <taxon>Eukaryota</taxon>
        <taxon>Metazoa</taxon>
        <taxon>Chordata</taxon>
        <taxon>Tunicata</taxon>
        <taxon>Appendicularia</taxon>
        <taxon>Copelata</taxon>
        <taxon>Oikopleuridae</taxon>
        <taxon>Oikopleura</taxon>
    </lineage>
</organism>
<keyword evidence="10" id="KW-0418">Kinase</keyword>
<evidence type="ECO:0000256" key="1">
    <source>
        <dbReference type="ARBA" id="ARBA00001946"/>
    </source>
</evidence>
<dbReference type="InterPro" id="IPR022953">
    <property type="entry name" value="ATP_PFK"/>
</dbReference>
<proteinExistence type="predicted"/>
<keyword evidence="13" id="KW-0324">Glycolysis</keyword>
<dbReference type="EC" id="2.7.1.11" evidence="4"/>
<dbReference type="PRINTS" id="PR00476">
    <property type="entry name" value="PHFRCTKINASE"/>
</dbReference>
<dbReference type="InterPro" id="IPR007110">
    <property type="entry name" value="Ig-like_dom"/>
</dbReference>
<keyword evidence="6" id="KW-0021">Allosteric enzyme</keyword>
<accession>A0ABN7RTX1</accession>
<evidence type="ECO:0000256" key="15">
    <source>
        <dbReference type="SAM" id="MobiDB-lite"/>
    </source>
</evidence>
<evidence type="ECO:0000256" key="4">
    <source>
        <dbReference type="ARBA" id="ARBA00012055"/>
    </source>
</evidence>
<evidence type="ECO:0000256" key="3">
    <source>
        <dbReference type="ARBA" id="ARBA00004679"/>
    </source>
</evidence>
<protein>
    <recommendedName>
        <fullName evidence="4">6-phosphofructokinase</fullName>
        <ecNumber evidence="4">2.7.1.11</ecNumber>
    </recommendedName>
</protein>
<dbReference type="NCBIfam" id="TIGR02478">
    <property type="entry name" value="6PF1K_euk"/>
    <property type="match status" value="1"/>
</dbReference>
<keyword evidence="19" id="KW-1185">Reference proteome</keyword>
<evidence type="ECO:0000256" key="2">
    <source>
        <dbReference type="ARBA" id="ARBA00004496"/>
    </source>
</evidence>
<evidence type="ECO:0000256" key="7">
    <source>
        <dbReference type="ARBA" id="ARBA00022679"/>
    </source>
</evidence>
<dbReference type="InterPro" id="IPR015912">
    <property type="entry name" value="Phosphofructokinase_CS"/>
</dbReference>
<keyword evidence="9" id="KW-0547">Nucleotide-binding</keyword>